<evidence type="ECO:0000313" key="9">
    <source>
        <dbReference type="EMBL" id="SDP76427.1"/>
    </source>
</evidence>
<dbReference type="InterPro" id="IPR004017">
    <property type="entry name" value="Cys_rich_dom"/>
</dbReference>
<dbReference type="GO" id="GO:0046872">
    <property type="term" value="F:metal ion binding"/>
    <property type="evidence" value="ECO:0007669"/>
    <property type="project" value="UniProtKB-KW"/>
</dbReference>
<name>A0A1H0VD81_SELRU</name>
<gene>
    <name evidence="9" type="ORF">SAMN05216366_15111</name>
</gene>
<reference evidence="9 10" key="1">
    <citation type="submission" date="2016-10" db="EMBL/GenBank/DDBJ databases">
        <authorList>
            <person name="de Groot N.N."/>
        </authorList>
    </citation>
    <scope>NUCLEOTIDE SEQUENCE [LARGE SCALE GENOMIC DNA]</scope>
    <source>
        <strain evidence="9 10">S137</strain>
    </source>
</reference>
<evidence type="ECO:0000313" key="10">
    <source>
        <dbReference type="Proteomes" id="UP000182412"/>
    </source>
</evidence>
<dbReference type="PROSITE" id="PS00198">
    <property type="entry name" value="4FE4S_FER_1"/>
    <property type="match status" value="1"/>
</dbReference>
<dbReference type="GO" id="GO:0016491">
    <property type="term" value="F:oxidoreductase activity"/>
    <property type="evidence" value="ECO:0007669"/>
    <property type="project" value="UniProtKB-ARBA"/>
</dbReference>
<dbReference type="GO" id="GO:0051539">
    <property type="term" value="F:4 iron, 4 sulfur cluster binding"/>
    <property type="evidence" value="ECO:0007669"/>
    <property type="project" value="UniProtKB-KW"/>
</dbReference>
<dbReference type="EMBL" id="FNJQ01000051">
    <property type="protein sequence ID" value="SDP76427.1"/>
    <property type="molecule type" value="Genomic_DNA"/>
</dbReference>
<dbReference type="InterPro" id="IPR009051">
    <property type="entry name" value="Helical_ferredxn"/>
</dbReference>
<dbReference type="Gene3D" id="3.40.50.10420">
    <property type="entry name" value="NagB/RpiA/CoA transferase-like"/>
    <property type="match status" value="1"/>
</dbReference>
<dbReference type="InterPro" id="IPR017896">
    <property type="entry name" value="4Fe4S_Fe-S-bd"/>
</dbReference>
<evidence type="ECO:0000256" key="4">
    <source>
        <dbReference type="ARBA" id="ARBA00022737"/>
    </source>
</evidence>
<dbReference type="InterPro" id="IPR004452">
    <property type="entry name" value="LutB/LldF"/>
</dbReference>
<dbReference type="Gene3D" id="1.10.1060.10">
    <property type="entry name" value="Alpha-helical ferredoxin"/>
    <property type="match status" value="1"/>
</dbReference>
<dbReference type="InterPro" id="IPR003741">
    <property type="entry name" value="LUD_dom"/>
</dbReference>
<dbReference type="GO" id="GO:0006089">
    <property type="term" value="P:lactate metabolic process"/>
    <property type="evidence" value="ECO:0007669"/>
    <property type="project" value="InterPro"/>
</dbReference>
<feature type="domain" description="4Fe-4S ferredoxin-type" evidence="8">
    <location>
        <begin position="308"/>
        <end position="336"/>
    </location>
</feature>
<keyword evidence="1" id="KW-0813">Transport</keyword>
<evidence type="ECO:0000259" key="8">
    <source>
        <dbReference type="PROSITE" id="PS51379"/>
    </source>
</evidence>
<dbReference type="RefSeq" id="WP_074573559.1">
    <property type="nucleotide sequence ID" value="NZ_FNJQ01000051.1"/>
</dbReference>
<keyword evidence="2" id="KW-0004">4Fe-4S</keyword>
<evidence type="ECO:0000256" key="5">
    <source>
        <dbReference type="ARBA" id="ARBA00022982"/>
    </source>
</evidence>
<dbReference type="SUPFAM" id="SSF46548">
    <property type="entry name" value="alpha-helical ferredoxin"/>
    <property type="match status" value="1"/>
</dbReference>
<keyword evidence="3" id="KW-0479">Metal-binding</keyword>
<keyword evidence="6" id="KW-0408">Iron</keyword>
<organism evidence="9 10">
    <name type="scientific">Selenomonas ruminantium</name>
    <dbReference type="NCBI Taxonomy" id="971"/>
    <lineage>
        <taxon>Bacteria</taxon>
        <taxon>Bacillati</taxon>
        <taxon>Bacillota</taxon>
        <taxon>Negativicutes</taxon>
        <taxon>Selenomonadales</taxon>
        <taxon>Selenomonadaceae</taxon>
        <taxon>Selenomonas</taxon>
    </lineage>
</organism>
<dbReference type="PANTHER" id="PTHR47153:SF2">
    <property type="entry name" value="LACTATE UTILIZATION PROTEIN B"/>
    <property type="match status" value="1"/>
</dbReference>
<dbReference type="Pfam" id="PF02754">
    <property type="entry name" value="CCG"/>
    <property type="match status" value="2"/>
</dbReference>
<dbReference type="InterPro" id="IPR054704">
    <property type="entry name" value="Quin_L_LdhH-like"/>
</dbReference>
<dbReference type="Proteomes" id="UP000182412">
    <property type="component" value="Unassembled WGS sequence"/>
</dbReference>
<dbReference type="NCBIfam" id="NF045670">
    <property type="entry name" value="quin_L_LdhH"/>
    <property type="match status" value="1"/>
</dbReference>
<dbReference type="InterPro" id="IPR024185">
    <property type="entry name" value="FTHF_cligase-like_sf"/>
</dbReference>
<dbReference type="OrthoDB" id="5241828at2"/>
<keyword evidence="7" id="KW-0411">Iron-sulfur</keyword>
<keyword evidence="4" id="KW-0677">Repeat</keyword>
<dbReference type="PROSITE" id="PS51379">
    <property type="entry name" value="4FE4S_FER_2"/>
    <property type="match status" value="2"/>
</dbReference>
<evidence type="ECO:0000256" key="6">
    <source>
        <dbReference type="ARBA" id="ARBA00023004"/>
    </source>
</evidence>
<evidence type="ECO:0000256" key="3">
    <source>
        <dbReference type="ARBA" id="ARBA00022723"/>
    </source>
</evidence>
<keyword evidence="5" id="KW-0249">Electron transport</keyword>
<dbReference type="InterPro" id="IPR037171">
    <property type="entry name" value="NagB/RpiA_transferase-like"/>
</dbReference>
<evidence type="ECO:0000256" key="7">
    <source>
        <dbReference type="ARBA" id="ARBA00023014"/>
    </source>
</evidence>
<evidence type="ECO:0000256" key="2">
    <source>
        <dbReference type="ARBA" id="ARBA00022485"/>
    </source>
</evidence>
<dbReference type="AlphaFoldDB" id="A0A1H0VD81"/>
<proteinExistence type="predicted"/>
<dbReference type="Pfam" id="PF02589">
    <property type="entry name" value="LUD_dom"/>
    <property type="match status" value="1"/>
</dbReference>
<protein>
    <submittedName>
        <fullName evidence="9">Iron-sulfur cluster-binding protein</fullName>
    </submittedName>
</protein>
<dbReference type="PANTHER" id="PTHR47153">
    <property type="entry name" value="LACTATE UTILIZATION PROTEIN B"/>
    <property type="match status" value="1"/>
</dbReference>
<dbReference type="Pfam" id="PF13183">
    <property type="entry name" value="Fer4_8"/>
    <property type="match status" value="1"/>
</dbReference>
<dbReference type="SUPFAM" id="SSF100950">
    <property type="entry name" value="NagB/RpiA/CoA transferase-like"/>
    <property type="match status" value="1"/>
</dbReference>
<dbReference type="InterPro" id="IPR017900">
    <property type="entry name" value="4Fe4S_Fe_S_CS"/>
</dbReference>
<evidence type="ECO:0000256" key="1">
    <source>
        <dbReference type="ARBA" id="ARBA00022448"/>
    </source>
</evidence>
<feature type="domain" description="4Fe-4S ferredoxin-type" evidence="8">
    <location>
        <begin position="359"/>
        <end position="387"/>
    </location>
</feature>
<accession>A0A1H0VD81</accession>
<sequence>MAVKEKRNIRKEIHNKLDDNVMQGALAKFTSEYPMARLKAYANVDSIDDLRDDLRTMKRWAVDHIDALADEFQHSVEERGGKVFRAATGDDVKKILLQICEENGVHRIVKSKSMATEEIKLNGALENAGLHVRETDLGEWMLSVAGQKPSHMVMPAIHLNKEQCAGFFEQELHEEVPSDISYMIHTARRVLREEFLHADLGITGANFGIAENGAIGLVTNEGNARLVTTTPKIHVVLIGYEKLIPKVKDAAKILRLLPRNGTCQRMTSYMTMVSGPTPIIYKKDGKWVEENRKQYVILLDNGRLAAAKDPKMKQVYQCVRCASCLNVCPIWRMVGGHVYGHIYSGGIGAILTGLLGNMEAFSKFSDLCIGCRQCTTICPGEIPIPDLIDELRARYVKKYGLSMPEKTAFQHILTHRKVFHSLLRIGSVAQKPVQSGKFIRHLPLFFSGMTDGRSLPAIAAKPLRDRTEELCRHNPKTPVMTAAFFSGCNMDFVFPDTGESVVKVLQDLNIAVTYPQEQTCCGKPVLGMGDRDTGKVIAKQNIEALEATGADVIISACPTCAETLERTYKELFKDDAEWKARAEAVAGKVREFTSFVAEQYKAQGRTLPQAERGSRITYHDSCHMRRGLGVWEQPRELIKMTGADFVEMKDSDRCCGMAGAFGVKYSEISKPILHDKLENIGNTKADTVAVACPACMMQIGGGLNQQNPGVRVKHVADILAECIAER</sequence>